<gene>
    <name evidence="3" type="ORF">SteCoe_1907</name>
</gene>
<evidence type="ECO:0000259" key="2">
    <source>
        <dbReference type="Pfam" id="PF01569"/>
    </source>
</evidence>
<dbReference type="Proteomes" id="UP000187209">
    <property type="component" value="Unassembled WGS sequence"/>
</dbReference>
<feature type="transmembrane region" description="Helical" evidence="1">
    <location>
        <begin position="313"/>
        <end position="333"/>
    </location>
</feature>
<keyword evidence="1" id="KW-0812">Transmembrane</keyword>
<feature type="transmembrane region" description="Helical" evidence="1">
    <location>
        <begin position="273"/>
        <end position="293"/>
    </location>
</feature>
<dbReference type="Gene3D" id="1.20.144.10">
    <property type="entry name" value="Phosphatidic acid phosphatase type 2/haloperoxidase"/>
    <property type="match status" value="1"/>
</dbReference>
<evidence type="ECO:0000313" key="3">
    <source>
        <dbReference type="EMBL" id="OMJ94878.1"/>
    </source>
</evidence>
<proteinExistence type="predicted"/>
<dbReference type="InterPro" id="IPR036938">
    <property type="entry name" value="PAP2/HPO_sf"/>
</dbReference>
<feature type="transmembrane region" description="Helical" evidence="1">
    <location>
        <begin position="89"/>
        <end position="107"/>
    </location>
</feature>
<keyword evidence="1" id="KW-0472">Membrane</keyword>
<evidence type="ECO:0000313" key="4">
    <source>
        <dbReference type="Proteomes" id="UP000187209"/>
    </source>
</evidence>
<feature type="transmembrane region" description="Helical" evidence="1">
    <location>
        <begin position="12"/>
        <end position="32"/>
    </location>
</feature>
<feature type="domain" description="Phosphatidic acid phosphatase type 2/haloperoxidase" evidence="2">
    <location>
        <begin position="89"/>
        <end position="204"/>
    </location>
</feature>
<feature type="transmembrane region" description="Helical" evidence="1">
    <location>
        <begin position="222"/>
        <end position="248"/>
    </location>
</feature>
<feature type="transmembrane region" description="Helical" evidence="1">
    <location>
        <begin position="156"/>
        <end position="176"/>
    </location>
</feature>
<dbReference type="EMBL" id="MPUH01000020">
    <property type="protein sequence ID" value="OMJ94878.1"/>
    <property type="molecule type" value="Genomic_DNA"/>
</dbReference>
<reference evidence="3 4" key="1">
    <citation type="submission" date="2016-11" db="EMBL/GenBank/DDBJ databases">
        <title>The macronuclear genome of Stentor coeruleus: a giant cell with tiny introns.</title>
        <authorList>
            <person name="Slabodnick M."/>
            <person name="Ruby J.G."/>
            <person name="Reiff S.B."/>
            <person name="Swart E.C."/>
            <person name="Gosai S."/>
            <person name="Prabakaran S."/>
            <person name="Witkowska E."/>
            <person name="Larue G.E."/>
            <person name="Fisher S."/>
            <person name="Freeman R.M."/>
            <person name="Gunawardena J."/>
            <person name="Chu W."/>
            <person name="Stover N.A."/>
            <person name="Gregory B.D."/>
            <person name="Nowacki M."/>
            <person name="Derisi J."/>
            <person name="Roy S.W."/>
            <person name="Marshall W.F."/>
            <person name="Sood P."/>
        </authorList>
    </citation>
    <scope>NUCLEOTIDE SEQUENCE [LARGE SCALE GENOMIC DNA]</scope>
    <source>
        <strain evidence="3">WM001</strain>
    </source>
</reference>
<comment type="caution">
    <text evidence="3">The sequence shown here is derived from an EMBL/GenBank/DDBJ whole genome shotgun (WGS) entry which is preliminary data.</text>
</comment>
<dbReference type="Pfam" id="PF01569">
    <property type="entry name" value="PAP2"/>
    <property type="match status" value="1"/>
</dbReference>
<feature type="transmembrane region" description="Helical" evidence="1">
    <location>
        <begin position="182"/>
        <end position="201"/>
    </location>
</feature>
<protein>
    <recommendedName>
        <fullName evidence="2">Phosphatidic acid phosphatase type 2/haloperoxidase domain-containing protein</fullName>
    </recommendedName>
</protein>
<dbReference type="AlphaFoldDB" id="A0A1R2D0U7"/>
<dbReference type="InterPro" id="IPR000326">
    <property type="entry name" value="PAP2/HPO"/>
</dbReference>
<accession>A0A1R2D0U7</accession>
<name>A0A1R2D0U7_9CILI</name>
<feature type="transmembrane region" description="Helical" evidence="1">
    <location>
        <begin position="339"/>
        <end position="362"/>
    </location>
</feature>
<evidence type="ECO:0000256" key="1">
    <source>
        <dbReference type="SAM" id="Phobius"/>
    </source>
</evidence>
<organism evidence="3 4">
    <name type="scientific">Stentor coeruleus</name>
    <dbReference type="NCBI Taxonomy" id="5963"/>
    <lineage>
        <taxon>Eukaryota</taxon>
        <taxon>Sar</taxon>
        <taxon>Alveolata</taxon>
        <taxon>Ciliophora</taxon>
        <taxon>Postciliodesmatophora</taxon>
        <taxon>Heterotrichea</taxon>
        <taxon>Heterotrichida</taxon>
        <taxon>Stentoridae</taxon>
        <taxon>Stentor</taxon>
    </lineage>
</organism>
<keyword evidence="4" id="KW-1185">Reference proteome</keyword>
<dbReference type="SUPFAM" id="SSF48317">
    <property type="entry name" value="Acid phosphatase/Vanadium-dependent haloperoxidase"/>
    <property type="match status" value="1"/>
</dbReference>
<keyword evidence="1" id="KW-1133">Transmembrane helix</keyword>
<sequence>MDNELIKSGLLFQSIAVLLLVFIIPLQITLQTPLMSMSSDMLISLQDRRVEWLTWTFSSLKYLDEAFLYSAIIPLIVNFSEPMRVPKMVMFLTISMYLCNILAVIFQEYRPFWYTKDIKGEICLNGYGNPSTQVMLASLVLTTLAIELFHKYKYRVAIYSVIISINLLISFAFLYLGENFPHQVLTSLFISFILITFTFTFEKKLLKLANKSCYNYKKHRVFIVKWYIVGMLLIALILAFDSLILSYVKPDPKQIDFAVKHCSANYMPDGSKNVKGCACMFHLMAYVTGSLLLSNKLNMYWNITTFWKRFIRFFLNMAGSYSIFIGFGYIPTYDSLTESIFTAVVPLIISGFLTSLLLPLLFTYMKLTNNITSNIPKKDWKILHSKKRLVINKK</sequence>